<evidence type="ECO:0000256" key="1">
    <source>
        <dbReference type="SAM" id="Phobius"/>
    </source>
</evidence>
<name>A0AAE4IAE3_PHOVU</name>
<proteinExistence type="predicted"/>
<reference evidence="2" key="1">
    <citation type="submission" date="2023-10" db="EMBL/GenBank/DDBJ databases">
        <title>Genome of Potential pathogenic bacteria in Crohn's disease.</title>
        <authorList>
            <person name="Rodriguez-Palacios A."/>
        </authorList>
    </citation>
    <scope>NUCLEOTIDE SEQUENCE</scope>
    <source>
        <strain evidence="2">CavFT-hAR11</strain>
    </source>
</reference>
<dbReference type="AlphaFoldDB" id="A0AAE4IAE3"/>
<dbReference type="Pfam" id="PF13571">
    <property type="entry name" value="DUF4133"/>
    <property type="match status" value="1"/>
</dbReference>
<evidence type="ECO:0000313" key="3">
    <source>
        <dbReference type="Proteomes" id="UP001181239"/>
    </source>
</evidence>
<sequence length="96" mass="10685">MAEPNNPEFQMFKGLQRPLEFLGLQGRYIVWAAITAGISLLGFIITYTLLGFMVGLIVLVIAVSTGVGIIMIKQRKGLYSKKNPKGVFIYAYSERL</sequence>
<keyword evidence="1" id="KW-0472">Membrane</keyword>
<dbReference type="RefSeq" id="WP_117463284.1">
    <property type="nucleotide sequence ID" value="NZ_CAXUDV010000049.1"/>
</dbReference>
<protein>
    <submittedName>
        <fullName evidence="2">DUF4133 domain-containing protein</fullName>
    </submittedName>
</protein>
<comment type="caution">
    <text evidence="2">The sequence shown here is derived from an EMBL/GenBank/DDBJ whole genome shotgun (WGS) entry which is preliminary data.</text>
</comment>
<organism evidence="2 3">
    <name type="scientific">Phocaeicola vulgatus</name>
    <name type="common">Bacteroides vulgatus</name>
    <dbReference type="NCBI Taxonomy" id="821"/>
    <lineage>
        <taxon>Bacteria</taxon>
        <taxon>Pseudomonadati</taxon>
        <taxon>Bacteroidota</taxon>
        <taxon>Bacteroidia</taxon>
        <taxon>Bacteroidales</taxon>
        <taxon>Bacteroidaceae</taxon>
        <taxon>Phocaeicola</taxon>
    </lineage>
</organism>
<dbReference type="InterPro" id="IPR025407">
    <property type="entry name" value="DUF4133"/>
</dbReference>
<accession>A0AAE4IAE3</accession>
<keyword evidence="1" id="KW-0812">Transmembrane</keyword>
<feature type="transmembrane region" description="Helical" evidence="1">
    <location>
        <begin position="52"/>
        <end position="72"/>
    </location>
</feature>
<evidence type="ECO:0000313" key="2">
    <source>
        <dbReference type="EMBL" id="MDU0241710.1"/>
    </source>
</evidence>
<dbReference type="EMBL" id="JAWDET010000006">
    <property type="protein sequence ID" value="MDU0241710.1"/>
    <property type="molecule type" value="Genomic_DNA"/>
</dbReference>
<keyword evidence="1" id="KW-1133">Transmembrane helix</keyword>
<feature type="transmembrane region" description="Helical" evidence="1">
    <location>
        <begin position="28"/>
        <end position="46"/>
    </location>
</feature>
<dbReference type="Proteomes" id="UP001181239">
    <property type="component" value="Unassembled WGS sequence"/>
</dbReference>
<gene>
    <name evidence="2" type="ORF">RVH43_14020</name>
</gene>